<evidence type="ECO:0008006" key="4">
    <source>
        <dbReference type="Google" id="ProtNLM"/>
    </source>
</evidence>
<evidence type="ECO:0000313" key="2">
    <source>
        <dbReference type="EMBL" id="RKP07087.1"/>
    </source>
</evidence>
<organism evidence="2 3">
    <name type="scientific">Thamnocephalis sphaerospora</name>
    <dbReference type="NCBI Taxonomy" id="78915"/>
    <lineage>
        <taxon>Eukaryota</taxon>
        <taxon>Fungi</taxon>
        <taxon>Fungi incertae sedis</taxon>
        <taxon>Zoopagomycota</taxon>
        <taxon>Zoopagomycotina</taxon>
        <taxon>Zoopagomycetes</taxon>
        <taxon>Zoopagales</taxon>
        <taxon>Sigmoideomycetaceae</taxon>
        <taxon>Thamnocephalis</taxon>
    </lineage>
</organism>
<keyword evidence="3" id="KW-1185">Reference proteome</keyword>
<gene>
    <name evidence="2" type="ORF">THASP1DRAFT_31101</name>
</gene>
<dbReference type="EMBL" id="KZ992769">
    <property type="protein sequence ID" value="RKP07087.1"/>
    <property type="molecule type" value="Genomic_DNA"/>
</dbReference>
<dbReference type="AlphaFoldDB" id="A0A4P9XME4"/>
<name>A0A4P9XME4_9FUNG</name>
<evidence type="ECO:0000256" key="1">
    <source>
        <dbReference type="SAM" id="SignalP"/>
    </source>
</evidence>
<evidence type="ECO:0000313" key="3">
    <source>
        <dbReference type="Proteomes" id="UP000271241"/>
    </source>
</evidence>
<reference evidence="3" key="1">
    <citation type="journal article" date="2018" name="Nat. Microbiol.">
        <title>Leveraging single-cell genomics to expand the fungal tree of life.</title>
        <authorList>
            <person name="Ahrendt S.R."/>
            <person name="Quandt C.A."/>
            <person name="Ciobanu D."/>
            <person name="Clum A."/>
            <person name="Salamov A."/>
            <person name="Andreopoulos B."/>
            <person name="Cheng J.F."/>
            <person name="Woyke T."/>
            <person name="Pelin A."/>
            <person name="Henrissat B."/>
            <person name="Reynolds N.K."/>
            <person name="Benny G.L."/>
            <person name="Smith M.E."/>
            <person name="James T.Y."/>
            <person name="Grigoriev I.V."/>
        </authorList>
    </citation>
    <scope>NUCLEOTIDE SEQUENCE [LARGE SCALE GENOMIC DNA]</scope>
    <source>
        <strain evidence="3">RSA 1356</strain>
    </source>
</reference>
<keyword evidence="1" id="KW-0732">Signal</keyword>
<feature type="chain" id="PRO_5020661752" description="Calycin-like protein" evidence="1">
    <location>
        <begin position="28"/>
        <end position="203"/>
    </location>
</feature>
<protein>
    <recommendedName>
        <fullName evidence="4">Calycin-like protein</fullName>
    </recommendedName>
</protein>
<proteinExistence type="predicted"/>
<sequence>MRFTTLLYAAATAGFMLAGSLTRTAHATPILNDSFNPELGDYVQKRLNDNGYFNYYPNFQLVHPPLTQRVNRYNDTNNRLVRMTFERENGDFIRVVAIKYVDGSNDIENLRFINYSRGGDSTCRVYFERNLNGEIKGIRAELAGDRVETIKIRRNWWGYIKDITLQRSWDHTETKVMFERSSENKVTKALLQEMSEVIPSSLY</sequence>
<accession>A0A4P9XME4</accession>
<feature type="signal peptide" evidence="1">
    <location>
        <begin position="1"/>
        <end position="27"/>
    </location>
</feature>
<dbReference type="Proteomes" id="UP000271241">
    <property type="component" value="Unassembled WGS sequence"/>
</dbReference>